<dbReference type="InterPro" id="IPR031176">
    <property type="entry name" value="ELL/occludin"/>
</dbReference>
<dbReference type="GO" id="GO:0042795">
    <property type="term" value="P:snRNA transcription by RNA polymerase II"/>
    <property type="evidence" value="ECO:0007669"/>
    <property type="project" value="TreeGrafter"/>
</dbReference>
<feature type="non-terminal residue" evidence="3">
    <location>
        <position position="1"/>
    </location>
</feature>
<gene>
    <name evidence="3" type="primary">Ell2_0</name>
    <name evidence="3" type="ORF">GALDEA_R05837</name>
</gene>
<dbReference type="GO" id="GO:0032968">
    <property type="term" value="P:positive regulation of transcription elongation by RNA polymerase II"/>
    <property type="evidence" value="ECO:0007669"/>
    <property type="project" value="TreeGrafter"/>
</dbReference>
<dbReference type="GO" id="GO:0008023">
    <property type="term" value="C:transcription elongation factor complex"/>
    <property type="evidence" value="ECO:0007669"/>
    <property type="project" value="InterPro"/>
</dbReference>
<dbReference type="Proteomes" id="UP000566440">
    <property type="component" value="Unassembled WGS sequence"/>
</dbReference>
<dbReference type="GO" id="GO:0006368">
    <property type="term" value="P:transcription elongation by RNA polymerase II"/>
    <property type="evidence" value="ECO:0007669"/>
    <property type="project" value="InterPro"/>
</dbReference>
<protein>
    <submittedName>
        <fullName evidence="3">ELL2 factor</fullName>
    </submittedName>
</protein>
<dbReference type="EMBL" id="VWZX01002535">
    <property type="protein sequence ID" value="NXI37357.1"/>
    <property type="molecule type" value="Genomic_DNA"/>
</dbReference>
<dbReference type="GO" id="GO:0000987">
    <property type="term" value="F:cis-regulatory region sequence-specific DNA binding"/>
    <property type="evidence" value="ECO:0007669"/>
    <property type="project" value="TreeGrafter"/>
</dbReference>
<dbReference type="Pfam" id="PF10390">
    <property type="entry name" value="ELL"/>
    <property type="match status" value="1"/>
</dbReference>
<dbReference type="InterPro" id="IPR042065">
    <property type="entry name" value="E3_ELL-like"/>
</dbReference>
<dbReference type="PANTHER" id="PTHR23288">
    <property type="entry name" value="OCCLUDIN AND RNA POLYMERASE II ELONGATION FACTOR ELL"/>
    <property type="match status" value="1"/>
</dbReference>
<reference evidence="3 4" key="1">
    <citation type="submission" date="2019-09" db="EMBL/GenBank/DDBJ databases">
        <title>Bird 10,000 Genomes (B10K) Project - Family phase.</title>
        <authorList>
            <person name="Zhang G."/>
        </authorList>
    </citation>
    <scope>NUCLEOTIDE SEQUENCE [LARGE SCALE GENOMIC DNA]</scope>
    <source>
        <strain evidence="3">B10K-DU-001-62</strain>
        <tissue evidence="3">Muscle</tissue>
    </source>
</reference>
<evidence type="ECO:0000259" key="2">
    <source>
        <dbReference type="Pfam" id="PF10390"/>
    </source>
</evidence>
<comment type="caution">
    <text evidence="3">The sequence shown here is derived from an EMBL/GenBank/DDBJ whole genome shotgun (WGS) entry which is preliminary data.</text>
</comment>
<dbReference type="InterPro" id="IPR036390">
    <property type="entry name" value="WH_DNA-bd_sf"/>
</dbReference>
<sequence length="150" mass="17170">VKRAPETILDFVPIRKKATPMNLERMTRKPKEQNTVYGRSYRDRVIHLLALRSYKKPELLARLYKDGIPEKDKNTLGTILQQVAKLNPKDNSYLLKDCLYKEIQKDWPGYSEVDKQSLELILSRKLESSQNATSSSNAQPPVTLNKGAPS</sequence>
<dbReference type="PANTHER" id="PTHR23288:SF8">
    <property type="entry name" value="RNA POLYMERASE II ELONGATION FACTOR ELL2"/>
    <property type="match status" value="1"/>
</dbReference>
<feature type="non-terminal residue" evidence="3">
    <location>
        <position position="150"/>
    </location>
</feature>
<keyword evidence="4" id="KW-1185">Reference proteome</keyword>
<name>A0A7K9SMB0_9PICI</name>
<evidence type="ECO:0000256" key="1">
    <source>
        <dbReference type="SAM" id="MobiDB-lite"/>
    </source>
</evidence>
<dbReference type="InterPro" id="IPR019464">
    <property type="entry name" value="ELL_N"/>
</dbReference>
<feature type="compositionally biased region" description="Low complexity" evidence="1">
    <location>
        <begin position="128"/>
        <end position="139"/>
    </location>
</feature>
<feature type="region of interest" description="Disordered" evidence="1">
    <location>
        <begin position="128"/>
        <end position="150"/>
    </location>
</feature>
<accession>A0A7K9SMB0</accession>
<proteinExistence type="predicted"/>
<dbReference type="SUPFAM" id="SSF46785">
    <property type="entry name" value="Winged helix' DNA-binding domain"/>
    <property type="match status" value="1"/>
</dbReference>
<feature type="domain" description="RNA polymerase II elongation factor ELL N-terminal" evidence="2">
    <location>
        <begin position="2"/>
        <end position="126"/>
    </location>
</feature>
<evidence type="ECO:0000313" key="4">
    <source>
        <dbReference type="Proteomes" id="UP000566440"/>
    </source>
</evidence>
<dbReference type="AlphaFoldDB" id="A0A7K9SMB0"/>
<organism evidence="3 4">
    <name type="scientific">Galbula dea</name>
    <dbReference type="NCBI Taxonomy" id="1109041"/>
    <lineage>
        <taxon>Eukaryota</taxon>
        <taxon>Metazoa</taxon>
        <taxon>Chordata</taxon>
        <taxon>Craniata</taxon>
        <taxon>Vertebrata</taxon>
        <taxon>Euteleostomi</taxon>
        <taxon>Archelosauria</taxon>
        <taxon>Archosauria</taxon>
        <taxon>Dinosauria</taxon>
        <taxon>Saurischia</taxon>
        <taxon>Theropoda</taxon>
        <taxon>Coelurosauria</taxon>
        <taxon>Aves</taxon>
        <taxon>Neognathae</taxon>
        <taxon>Neoaves</taxon>
        <taxon>Telluraves</taxon>
        <taxon>Coraciimorphae</taxon>
        <taxon>Piciformes</taxon>
        <taxon>Galbulidae</taxon>
        <taxon>Galbula</taxon>
    </lineage>
</organism>
<dbReference type="Gene3D" id="1.10.10.2670">
    <property type="entry name" value="E3 ubiquitin-protein ligase"/>
    <property type="match status" value="1"/>
</dbReference>
<evidence type="ECO:0000313" key="3">
    <source>
        <dbReference type="EMBL" id="NXI37357.1"/>
    </source>
</evidence>
<dbReference type="OrthoDB" id="6284217at2759"/>